<dbReference type="SUPFAM" id="SSF54791">
    <property type="entry name" value="Eukaryotic type KH-domain (KH-domain type I)"/>
    <property type="match status" value="1"/>
</dbReference>
<evidence type="ECO:0000313" key="5">
    <source>
        <dbReference type="Proteomes" id="UP000009022"/>
    </source>
</evidence>
<dbReference type="EMBL" id="DS985245">
    <property type="protein sequence ID" value="EDV24555.1"/>
    <property type="molecule type" value="Genomic_DNA"/>
</dbReference>
<dbReference type="AlphaFoldDB" id="B3RY84"/>
<dbReference type="InterPro" id="IPR036612">
    <property type="entry name" value="KH_dom_type_1_sf"/>
</dbReference>
<accession>B3RY84</accession>
<dbReference type="Pfam" id="PF22675">
    <property type="entry name" value="KH-I_KHDC4-BBP"/>
    <property type="match status" value="1"/>
</dbReference>
<dbReference type="STRING" id="10228.B3RY84"/>
<gene>
    <name evidence="4" type="ORF">TRIADDRAFT_5909</name>
</gene>
<dbReference type="PANTHER" id="PTHR11208:SF125">
    <property type="entry name" value="KH DOMAIN-CONTAINING RNA-BINDING PROTEIN QKI"/>
    <property type="match status" value="1"/>
</dbReference>
<dbReference type="SMART" id="SM00322">
    <property type="entry name" value="KH"/>
    <property type="match status" value="1"/>
</dbReference>
<dbReference type="Gene3D" id="3.30.1370.10">
    <property type="entry name" value="K Homology domain, type 1"/>
    <property type="match status" value="1"/>
</dbReference>
<dbReference type="eggNOG" id="KOG1588">
    <property type="taxonomic scope" value="Eukaryota"/>
</dbReference>
<feature type="non-terminal residue" evidence="4">
    <location>
        <position position="1"/>
    </location>
</feature>
<dbReference type="InterPro" id="IPR055256">
    <property type="entry name" value="KH_1_KHDC4/BBP-like"/>
</dbReference>
<dbReference type="InParanoid" id="B3RY84"/>
<keyword evidence="2" id="KW-0694">RNA-binding</keyword>
<protein>
    <recommendedName>
        <fullName evidence="3">K Homology domain-containing protein</fullName>
    </recommendedName>
</protein>
<dbReference type="Gene3D" id="1.20.5.4010">
    <property type="match status" value="1"/>
</dbReference>
<dbReference type="HOGENOM" id="CLU_091124_0_0_1"/>
<dbReference type="CDD" id="cd22383">
    <property type="entry name" value="KH-I_Hqk_like"/>
    <property type="match status" value="1"/>
</dbReference>
<name>B3RY84_TRIAD</name>
<dbReference type="InterPro" id="IPR032377">
    <property type="entry name" value="STAR_dimer"/>
</dbReference>
<evidence type="ECO:0000259" key="3">
    <source>
        <dbReference type="SMART" id="SM00322"/>
    </source>
</evidence>
<dbReference type="Proteomes" id="UP000009022">
    <property type="component" value="Unassembled WGS sequence"/>
</dbReference>
<dbReference type="GO" id="GO:0005634">
    <property type="term" value="C:nucleus"/>
    <property type="evidence" value="ECO:0000318"/>
    <property type="project" value="GO_Central"/>
</dbReference>
<dbReference type="GO" id="GO:0048024">
    <property type="term" value="P:regulation of mRNA splicing, via spliceosome"/>
    <property type="evidence" value="ECO:0000318"/>
    <property type="project" value="GO_Central"/>
</dbReference>
<sequence>STTTSIAEYLKQLLRDKHNVSTCAPNTFLHCERLLNEEIERVRMEMIGLKAESPNSSFLASLPEPEGDKVQIIEKVFIPVNRFPNYNFVGRLLGPRGMTMRQLELNIGCKVKIRGKGSLRDRKREEQLRGKQNWEHLQEELHVVIEVEDTPTRAQIKLEKAKDEINKLLIPVSEEDDELKRKQLEDLRLLNG</sequence>
<feature type="non-terminal residue" evidence="4">
    <location>
        <position position="192"/>
    </location>
</feature>
<dbReference type="InterPro" id="IPR045071">
    <property type="entry name" value="BBP-like"/>
</dbReference>
<dbReference type="RefSeq" id="XP_002112445.1">
    <property type="nucleotide sequence ID" value="XM_002112409.1"/>
</dbReference>
<dbReference type="FunCoup" id="B3RY84">
    <property type="interactions" value="1752"/>
</dbReference>
<proteinExistence type="predicted"/>
<dbReference type="PANTHER" id="PTHR11208">
    <property type="entry name" value="RNA-BINDING PROTEIN RELATED"/>
    <property type="match status" value="1"/>
</dbReference>
<dbReference type="OMA" id="RPVDETH"/>
<keyword evidence="5" id="KW-1185">Reference proteome</keyword>
<evidence type="ECO:0000313" key="4">
    <source>
        <dbReference type="EMBL" id="EDV24555.1"/>
    </source>
</evidence>
<dbReference type="InterPro" id="IPR004087">
    <property type="entry name" value="KH_dom"/>
</dbReference>
<dbReference type="Pfam" id="PF16544">
    <property type="entry name" value="STAR_dimer"/>
    <property type="match status" value="1"/>
</dbReference>
<evidence type="ECO:0000256" key="2">
    <source>
        <dbReference type="ARBA" id="ARBA00022884"/>
    </source>
</evidence>
<dbReference type="GeneID" id="6754096"/>
<dbReference type="GO" id="GO:0003729">
    <property type="term" value="F:mRNA binding"/>
    <property type="evidence" value="ECO:0000318"/>
    <property type="project" value="GO_Central"/>
</dbReference>
<feature type="domain" description="K Homology" evidence="3">
    <location>
        <begin position="70"/>
        <end position="170"/>
    </location>
</feature>
<dbReference type="KEGG" id="tad:TRIADDRAFT_5909"/>
<dbReference type="PhylomeDB" id="B3RY84"/>
<reference evidence="4 5" key="1">
    <citation type="journal article" date="2008" name="Nature">
        <title>The Trichoplax genome and the nature of placozoans.</title>
        <authorList>
            <person name="Srivastava M."/>
            <person name="Begovic E."/>
            <person name="Chapman J."/>
            <person name="Putnam N.H."/>
            <person name="Hellsten U."/>
            <person name="Kawashima T."/>
            <person name="Kuo A."/>
            <person name="Mitros T."/>
            <person name="Salamov A."/>
            <person name="Carpenter M.L."/>
            <person name="Signorovitch A.Y."/>
            <person name="Moreno M.A."/>
            <person name="Kamm K."/>
            <person name="Grimwood J."/>
            <person name="Schmutz J."/>
            <person name="Shapiro H."/>
            <person name="Grigoriev I.V."/>
            <person name="Buss L.W."/>
            <person name="Schierwater B."/>
            <person name="Dellaporta S.L."/>
            <person name="Rokhsar D.S."/>
        </authorList>
    </citation>
    <scope>NUCLEOTIDE SEQUENCE [LARGE SCALE GENOMIC DNA]</scope>
    <source>
        <strain evidence="4 5">Grell-BS-1999</strain>
    </source>
</reference>
<dbReference type="OrthoDB" id="6777263at2759"/>
<dbReference type="CTD" id="6754096"/>
<organism evidence="4 5">
    <name type="scientific">Trichoplax adhaerens</name>
    <name type="common">Trichoplax reptans</name>
    <dbReference type="NCBI Taxonomy" id="10228"/>
    <lineage>
        <taxon>Eukaryota</taxon>
        <taxon>Metazoa</taxon>
        <taxon>Placozoa</taxon>
        <taxon>Uniplacotomia</taxon>
        <taxon>Trichoplacea</taxon>
        <taxon>Trichoplacidae</taxon>
        <taxon>Trichoplax</taxon>
    </lineage>
</organism>
<keyword evidence="1" id="KW-0217">Developmental protein</keyword>
<dbReference type="FunFam" id="3.30.1370.10:FF:000028">
    <property type="entry name" value="protein quaking isoform X2"/>
    <property type="match status" value="1"/>
</dbReference>
<evidence type="ECO:0000256" key="1">
    <source>
        <dbReference type="ARBA" id="ARBA00022473"/>
    </source>
</evidence>